<organism evidence="1">
    <name type="scientific">Kitasatospora sp. CMC57</name>
    <dbReference type="NCBI Taxonomy" id="3231513"/>
    <lineage>
        <taxon>Bacteria</taxon>
        <taxon>Bacillati</taxon>
        <taxon>Actinomycetota</taxon>
        <taxon>Actinomycetes</taxon>
        <taxon>Kitasatosporales</taxon>
        <taxon>Streptomycetaceae</taxon>
        <taxon>Kitasatospora</taxon>
    </lineage>
</organism>
<name>A0AB33K094_9ACTN</name>
<reference evidence="1" key="1">
    <citation type="submission" date="2024-07" db="EMBL/GenBank/DDBJ databases">
        <title>Complete genome sequences of cellulolytic bacteria, Kitasatospora sp. CMC57 and Streptomyces sp. CMC78, isolated from Japanese agricultural soil.</title>
        <authorList>
            <person name="Hashimoto T."/>
            <person name="Ito M."/>
            <person name="Iwamoto M."/>
            <person name="Fukahori D."/>
            <person name="Shoda T."/>
            <person name="Sakoda M."/>
            <person name="Morohoshi T."/>
            <person name="Mitsuboshi M."/>
            <person name="Nishizawa T."/>
        </authorList>
    </citation>
    <scope>NUCLEOTIDE SEQUENCE</scope>
    <source>
        <strain evidence="1">CMC57</strain>
    </source>
</reference>
<dbReference type="RefSeq" id="WP_407991116.1">
    <property type="nucleotide sequence ID" value="NZ_AP035881.2"/>
</dbReference>
<evidence type="ECO:0000313" key="1">
    <source>
        <dbReference type="EMBL" id="BFP48949.1"/>
    </source>
</evidence>
<gene>
    <name evidence="1" type="ORF">KCMC57_53170</name>
</gene>
<protein>
    <submittedName>
        <fullName evidence="1">Uncharacterized protein</fullName>
    </submittedName>
</protein>
<sequence>MERIDDLALLTALATGDVDVYLRYSAGPGTDGGSSLDSMIRTQAPRTLTSLG</sequence>
<accession>A0AB33K094</accession>
<dbReference type="AlphaFoldDB" id="A0AB33K094"/>
<dbReference type="EMBL" id="AP035881">
    <property type="protein sequence ID" value="BFP48949.1"/>
    <property type="molecule type" value="Genomic_DNA"/>
</dbReference>
<proteinExistence type="predicted"/>